<dbReference type="PANTHER" id="PTHR32009:SF39">
    <property type="entry name" value="TIR DOMAIN-CONTAINING PROTEIN"/>
    <property type="match status" value="1"/>
</dbReference>
<feature type="domain" description="TIR" evidence="6">
    <location>
        <begin position="1"/>
        <end position="106"/>
    </location>
</feature>
<comment type="catalytic activity">
    <reaction evidence="4">
        <text>NAD(+) + H2O = ADP-D-ribose + nicotinamide + H(+)</text>
        <dbReference type="Rhea" id="RHEA:16301"/>
        <dbReference type="ChEBI" id="CHEBI:15377"/>
        <dbReference type="ChEBI" id="CHEBI:15378"/>
        <dbReference type="ChEBI" id="CHEBI:17154"/>
        <dbReference type="ChEBI" id="CHEBI:57540"/>
        <dbReference type="ChEBI" id="CHEBI:57967"/>
        <dbReference type="EC" id="3.2.2.6"/>
    </reaction>
    <physiologicalReaction direction="left-to-right" evidence="4">
        <dbReference type="Rhea" id="RHEA:16302"/>
    </physiologicalReaction>
</comment>
<dbReference type="GO" id="GO:0007165">
    <property type="term" value="P:signal transduction"/>
    <property type="evidence" value="ECO:0007669"/>
    <property type="project" value="InterPro"/>
</dbReference>
<gene>
    <name evidence="7" type="primary">N_271</name>
    <name evidence="7" type="ORF">CK203_086582</name>
</gene>
<dbReference type="SMART" id="SM00255">
    <property type="entry name" value="TIR"/>
    <property type="match status" value="1"/>
</dbReference>
<reference evidence="7 8" key="1">
    <citation type="journal article" date="2018" name="PLoS Genet.">
        <title>Population sequencing reveals clonal diversity and ancestral inbreeding in the grapevine cultivar Chardonnay.</title>
        <authorList>
            <person name="Roach M.J."/>
            <person name="Johnson D.L."/>
            <person name="Bohlmann J."/>
            <person name="van Vuuren H.J."/>
            <person name="Jones S.J."/>
            <person name="Pretorius I.S."/>
            <person name="Schmidt S.A."/>
            <person name="Borneman A.R."/>
        </authorList>
    </citation>
    <scope>NUCLEOTIDE SEQUENCE [LARGE SCALE GENOMIC DNA]</scope>
    <source>
        <strain evidence="8">cv. Chardonnay</strain>
        <tissue evidence="7">Leaf</tissue>
    </source>
</reference>
<accession>A0A438FJ91</accession>
<evidence type="ECO:0000256" key="3">
    <source>
        <dbReference type="ARBA" id="ARBA00023027"/>
    </source>
</evidence>
<comment type="caution">
    <text evidence="7">The sequence shown here is derived from an EMBL/GenBank/DDBJ whole genome shotgun (WGS) entry which is preliminary data.</text>
</comment>
<evidence type="ECO:0000256" key="4">
    <source>
        <dbReference type="ARBA" id="ARBA00047304"/>
    </source>
</evidence>
<dbReference type="InterPro" id="IPR035897">
    <property type="entry name" value="Toll_tir_struct_dom_sf"/>
</dbReference>
<dbReference type="PROSITE" id="PS50104">
    <property type="entry name" value="TIR"/>
    <property type="match status" value="1"/>
</dbReference>
<name>A0A438FJ91_VITVI</name>
<evidence type="ECO:0000313" key="8">
    <source>
        <dbReference type="Proteomes" id="UP000288805"/>
    </source>
</evidence>
<feature type="compositionally biased region" description="Low complexity" evidence="5">
    <location>
        <begin position="1"/>
        <end position="14"/>
    </location>
</feature>
<dbReference type="SUPFAM" id="SSF52200">
    <property type="entry name" value="Toll/Interleukin receptor TIR domain"/>
    <property type="match status" value="1"/>
</dbReference>
<dbReference type="Proteomes" id="UP000288805">
    <property type="component" value="Unassembled WGS sequence"/>
</dbReference>
<evidence type="ECO:0000313" key="7">
    <source>
        <dbReference type="EMBL" id="RVW60068.1"/>
    </source>
</evidence>
<dbReference type="PANTHER" id="PTHR32009">
    <property type="entry name" value="TMV RESISTANCE PROTEIN N-LIKE"/>
    <property type="match status" value="1"/>
</dbReference>
<dbReference type="AlphaFoldDB" id="A0A438FJ91"/>
<dbReference type="EC" id="3.2.2.6" evidence="1"/>
<evidence type="ECO:0000256" key="2">
    <source>
        <dbReference type="ARBA" id="ARBA00022801"/>
    </source>
</evidence>
<dbReference type="EMBL" id="QGNW01000870">
    <property type="protein sequence ID" value="RVW60068.1"/>
    <property type="molecule type" value="Genomic_DNA"/>
</dbReference>
<evidence type="ECO:0000256" key="1">
    <source>
        <dbReference type="ARBA" id="ARBA00011982"/>
    </source>
</evidence>
<dbReference type="GO" id="GO:0061809">
    <property type="term" value="F:NAD+ nucleosidase activity, cyclic ADP-ribose generating"/>
    <property type="evidence" value="ECO:0007669"/>
    <property type="project" value="UniProtKB-EC"/>
</dbReference>
<keyword evidence="2" id="KW-0378">Hydrolase</keyword>
<proteinExistence type="predicted"/>
<organism evidence="7 8">
    <name type="scientific">Vitis vinifera</name>
    <name type="common">Grape</name>
    <dbReference type="NCBI Taxonomy" id="29760"/>
    <lineage>
        <taxon>Eukaryota</taxon>
        <taxon>Viridiplantae</taxon>
        <taxon>Streptophyta</taxon>
        <taxon>Embryophyta</taxon>
        <taxon>Tracheophyta</taxon>
        <taxon>Spermatophyta</taxon>
        <taxon>Magnoliopsida</taxon>
        <taxon>eudicotyledons</taxon>
        <taxon>Gunneridae</taxon>
        <taxon>Pentapetalae</taxon>
        <taxon>rosids</taxon>
        <taxon>Vitales</taxon>
        <taxon>Vitaceae</taxon>
        <taxon>Viteae</taxon>
        <taxon>Vitis</taxon>
    </lineage>
</organism>
<dbReference type="InterPro" id="IPR000157">
    <property type="entry name" value="TIR_dom"/>
</dbReference>
<sequence length="106" mass="11867">MASINASKASSSTSDPHDDEELEKGGDIASDLSKAMEESRIFIVIFSEYHATSKWCLNELVNIIDRMTQKESVVLLVFYHVDPRDVGKQGGSFKDEFLDHTKDADQ</sequence>
<keyword evidence="3" id="KW-0520">NAD</keyword>
<evidence type="ECO:0000256" key="5">
    <source>
        <dbReference type="SAM" id="MobiDB-lite"/>
    </source>
</evidence>
<dbReference type="Gene3D" id="3.40.50.10140">
    <property type="entry name" value="Toll/interleukin-1 receptor homology (TIR) domain"/>
    <property type="match status" value="1"/>
</dbReference>
<feature type="region of interest" description="Disordered" evidence="5">
    <location>
        <begin position="1"/>
        <end position="29"/>
    </location>
</feature>
<protein>
    <recommendedName>
        <fullName evidence="1">ADP-ribosyl cyclase/cyclic ADP-ribose hydrolase</fullName>
        <ecNumber evidence="1">3.2.2.6</ecNumber>
    </recommendedName>
</protein>
<evidence type="ECO:0000259" key="6">
    <source>
        <dbReference type="PROSITE" id="PS50104"/>
    </source>
</evidence>
<dbReference type="Pfam" id="PF01582">
    <property type="entry name" value="TIR"/>
    <property type="match status" value="1"/>
</dbReference>